<keyword evidence="2" id="KW-1133">Transmembrane helix</keyword>
<feature type="transmembrane region" description="Helical" evidence="2">
    <location>
        <begin position="141"/>
        <end position="162"/>
    </location>
</feature>
<sequence>MTQLDSDAAPVPGDDAWNAEQRDEGPLRRADRNFAELLQELRVVFTGVQILFGFLLTLSFSARFDALDPFQHAVFMVTLVCAAVSSTLLLAPVAAHRTLFQRGLKRELVASGHRFAIAGLTALAVTLSSGLLLVLDMAMGRGWALGATGALLALFAATWLWVPLRLRRGHGTLD</sequence>
<feature type="transmembrane region" description="Helical" evidence="2">
    <location>
        <begin position="73"/>
        <end position="94"/>
    </location>
</feature>
<dbReference type="RefSeq" id="WP_252441717.1">
    <property type="nucleotide sequence ID" value="NZ_JAGSOV010000050.1"/>
</dbReference>
<evidence type="ECO:0000256" key="1">
    <source>
        <dbReference type="SAM" id="MobiDB-lite"/>
    </source>
</evidence>
<gene>
    <name evidence="3" type="ORF">KDL28_23685</name>
</gene>
<name>A0ABT1A4X1_9PSEU</name>
<keyword evidence="2" id="KW-0812">Transmembrane</keyword>
<feature type="transmembrane region" description="Helical" evidence="2">
    <location>
        <begin position="115"/>
        <end position="135"/>
    </location>
</feature>
<protein>
    <recommendedName>
        <fullName evidence="5">Sodium:proton antiporter</fullName>
    </recommendedName>
</protein>
<feature type="region of interest" description="Disordered" evidence="1">
    <location>
        <begin position="1"/>
        <end position="24"/>
    </location>
</feature>
<keyword evidence="2" id="KW-0472">Membrane</keyword>
<evidence type="ECO:0008006" key="5">
    <source>
        <dbReference type="Google" id="ProtNLM"/>
    </source>
</evidence>
<reference evidence="3" key="1">
    <citation type="submission" date="2021-04" db="EMBL/GenBank/DDBJ databases">
        <title>Pseudonocardia sp. nov., isolated from sandy soil of mangrove forest.</title>
        <authorList>
            <person name="Zan Z."/>
            <person name="Huang R."/>
            <person name="Liu W."/>
        </authorList>
    </citation>
    <scope>NUCLEOTIDE SEQUENCE</scope>
    <source>
        <strain evidence="3">S2-4</strain>
    </source>
</reference>
<dbReference type="Pfam" id="PF19853">
    <property type="entry name" value="DUF6328"/>
    <property type="match status" value="1"/>
</dbReference>
<keyword evidence="4" id="KW-1185">Reference proteome</keyword>
<evidence type="ECO:0000256" key="2">
    <source>
        <dbReference type="SAM" id="Phobius"/>
    </source>
</evidence>
<feature type="transmembrane region" description="Helical" evidence="2">
    <location>
        <begin position="41"/>
        <end position="61"/>
    </location>
</feature>
<evidence type="ECO:0000313" key="3">
    <source>
        <dbReference type="EMBL" id="MCO1658067.1"/>
    </source>
</evidence>
<dbReference type="Proteomes" id="UP001165283">
    <property type="component" value="Unassembled WGS sequence"/>
</dbReference>
<proteinExistence type="predicted"/>
<organism evidence="3 4">
    <name type="scientific">Pseudonocardia humida</name>
    <dbReference type="NCBI Taxonomy" id="2800819"/>
    <lineage>
        <taxon>Bacteria</taxon>
        <taxon>Bacillati</taxon>
        <taxon>Actinomycetota</taxon>
        <taxon>Actinomycetes</taxon>
        <taxon>Pseudonocardiales</taxon>
        <taxon>Pseudonocardiaceae</taxon>
        <taxon>Pseudonocardia</taxon>
    </lineage>
</organism>
<dbReference type="EMBL" id="JAGSOV010000050">
    <property type="protein sequence ID" value="MCO1658067.1"/>
    <property type="molecule type" value="Genomic_DNA"/>
</dbReference>
<dbReference type="InterPro" id="IPR046291">
    <property type="entry name" value="DUF6328"/>
</dbReference>
<comment type="caution">
    <text evidence="3">The sequence shown here is derived from an EMBL/GenBank/DDBJ whole genome shotgun (WGS) entry which is preliminary data.</text>
</comment>
<evidence type="ECO:0000313" key="4">
    <source>
        <dbReference type="Proteomes" id="UP001165283"/>
    </source>
</evidence>
<accession>A0ABT1A4X1</accession>